<organism evidence="3 4">
    <name type="scientific">Carpinus fangiana</name>
    <dbReference type="NCBI Taxonomy" id="176857"/>
    <lineage>
        <taxon>Eukaryota</taxon>
        <taxon>Viridiplantae</taxon>
        <taxon>Streptophyta</taxon>
        <taxon>Embryophyta</taxon>
        <taxon>Tracheophyta</taxon>
        <taxon>Spermatophyta</taxon>
        <taxon>Magnoliopsida</taxon>
        <taxon>eudicotyledons</taxon>
        <taxon>Gunneridae</taxon>
        <taxon>Pentapetalae</taxon>
        <taxon>rosids</taxon>
        <taxon>fabids</taxon>
        <taxon>Fagales</taxon>
        <taxon>Betulaceae</taxon>
        <taxon>Carpinus</taxon>
    </lineage>
</organism>
<dbReference type="InterPro" id="IPR000504">
    <property type="entry name" value="RRM_dom"/>
</dbReference>
<evidence type="ECO:0000259" key="2">
    <source>
        <dbReference type="PROSITE" id="PS50102"/>
    </source>
</evidence>
<name>A0A5N6QYW8_9ROSI</name>
<dbReference type="PROSITE" id="PS50102">
    <property type="entry name" value="RRM"/>
    <property type="match status" value="1"/>
</dbReference>
<dbReference type="AlphaFoldDB" id="A0A5N6QYW8"/>
<keyword evidence="4" id="KW-1185">Reference proteome</keyword>
<dbReference type="InterPro" id="IPR035979">
    <property type="entry name" value="RBD_domain_sf"/>
</dbReference>
<dbReference type="GO" id="GO:0003723">
    <property type="term" value="F:RNA binding"/>
    <property type="evidence" value="ECO:0007669"/>
    <property type="project" value="UniProtKB-UniRule"/>
</dbReference>
<dbReference type="Gene3D" id="3.30.70.330">
    <property type="match status" value="1"/>
</dbReference>
<accession>A0A5N6QYW8</accession>
<dbReference type="PANTHER" id="PTHR32343">
    <property type="entry name" value="SERINE/ARGININE-RICH SPLICING FACTOR"/>
    <property type="match status" value="1"/>
</dbReference>
<dbReference type="OrthoDB" id="7763451at2759"/>
<dbReference type="Pfam" id="PF00076">
    <property type="entry name" value="RRM_1"/>
    <property type="match status" value="1"/>
</dbReference>
<evidence type="ECO:0000256" key="1">
    <source>
        <dbReference type="PROSITE-ProRule" id="PRU00176"/>
    </source>
</evidence>
<dbReference type="SMART" id="SM00360">
    <property type="entry name" value="RRM"/>
    <property type="match status" value="1"/>
</dbReference>
<feature type="domain" description="RRM" evidence="2">
    <location>
        <begin position="5"/>
        <end position="75"/>
    </location>
</feature>
<dbReference type="InterPro" id="IPR012677">
    <property type="entry name" value="Nucleotide-bd_a/b_plait_sf"/>
</dbReference>
<gene>
    <name evidence="3" type="ORF">FH972_007532</name>
</gene>
<evidence type="ECO:0000313" key="3">
    <source>
        <dbReference type="EMBL" id="KAE8021661.1"/>
    </source>
</evidence>
<reference evidence="3 4" key="1">
    <citation type="submission" date="2019-06" db="EMBL/GenBank/DDBJ databases">
        <title>A chromosomal-level reference genome of Carpinus fangiana (Coryloideae, Betulaceae).</title>
        <authorList>
            <person name="Yang X."/>
            <person name="Wang Z."/>
            <person name="Zhang L."/>
            <person name="Hao G."/>
            <person name="Liu J."/>
            <person name="Yang Y."/>
        </authorList>
    </citation>
    <scope>NUCLEOTIDE SEQUENCE [LARGE SCALE GENOMIC DNA]</scope>
    <source>
        <strain evidence="3">Cfa_2016G</strain>
        <tissue evidence="3">Leaf</tissue>
    </source>
</reference>
<protein>
    <recommendedName>
        <fullName evidence="2">RRM domain-containing protein</fullName>
    </recommendedName>
</protein>
<dbReference type="EMBL" id="CM017323">
    <property type="protein sequence ID" value="KAE8021661.1"/>
    <property type="molecule type" value="Genomic_DNA"/>
</dbReference>
<evidence type="ECO:0000313" key="4">
    <source>
        <dbReference type="Proteomes" id="UP000327013"/>
    </source>
</evidence>
<dbReference type="Proteomes" id="UP000327013">
    <property type="component" value="Chromosome 3"/>
</dbReference>
<dbReference type="SUPFAM" id="SSF54928">
    <property type="entry name" value="RNA-binding domain, RBD"/>
    <property type="match status" value="1"/>
</dbReference>
<proteinExistence type="predicted"/>
<dbReference type="PANTHER" id="PTHR32343:SF16">
    <property type="entry name" value="RNA-BINDING (RRM_RBD_RNP MOTIFS) FAMILY PROTEIN"/>
    <property type="match status" value="1"/>
</dbReference>
<keyword evidence="1" id="KW-0694">RNA-binding</keyword>
<sequence length="253" mass="26730">MYPGYTAEVSSLSPKATEKDVYEFFAYCGAIEHVEIFRSGESACTAYVTFKDAYALGTAVLLSGATILDQCVCIQSWGTYTDEYDPWNISSWMPEDDTSSTAIHMRQCSSTPGEAVTVAQEVVKTMLAKGYVLGKDALIKAKAFDEYCGVSATATAKVAELSNKIGLTDQIYAGMETFKSVDDKYHVSDITKSAATVTGTAAIVAAMVTGKAAVAAGTAVANSSYFAKGALWVSDMLNRAAKAAADLGSHDGK</sequence>